<name>A0A974NY18_9SPHN</name>
<gene>
    <name evidence="2" type="ORF">H5J25_13115</name>
</gene>
<sequence>MKMPAVLFLTFLVAPAFVPVASAPATAEPAPPPQRRGDQVEAFEARRKGKILPLREIERRIVPQMRGAQYLGVELESYTGIYTLKFLRDGTVIWVEVDGASGRIIGRTGN</sequence>
<evidence type="ECO:0000313" key="3">
    <source>
        <dbReference type="Proteomes" id="UP000595894"/>
    </source>
</evidence>
<dbReference type="AlphaFoldDB" id="A0A974NY18"/>
<reference evidence="3" key="1">
    <citation type="submission" date="2020-09" db="EMBL/GenBank/DDBJ databases">
        <title>Sphingomonas sp., a new species isolated from pork steak.</title>
        <authorList>
            <person name="Heidler von Heilborn D."/>
        </authorList>
    </citation>
    <scope>NUCLEOTIDE SEQUENCE [LARGE SCALE GENOMIC DNA]</scope>
</reference>
<evidence type="ECO:0000313" key="2">
    <source>
        <dbReference type="EMBL" id="QQV79050.1"/>
    </source>
</evidence>
<organism evidence="2 3">
    <name type="scientific">Sphingomonas aliaeris</name>
    <dbReference type="NCBI Taxonomy" id="2759526"/>
    <lineage>
        <taxon>Bacteria</taxon>
        <taxon>Pseudomonadati</taxon>
        <taxon>Pseudomonadota</taxon>
        <taxon>Alphaproteobacteria</taxon>
        <taxon>Sphingomonadales</taxon>
        <taxon>Sphingomonadaceae</taxon>
        <taxon>Sphingomonas</taxon>
    </lineage>
</organism>
<protein>
    <recommendedName>
        <fullName evidence="4">PepSY domain-containing protein</fullName>
    </recommendedName>
</protein>
<evidence type="ECO:0008006" key="4">
    <source>
        <dbReference type="Google" id="ProtNLM"/>
    </source>
</evidence>
<evidence type="ECO:0000256" key="1">
    <source>
        <dbReference type="SAM" id="SignalP"/>
    </source>
</evidence>
<proteinExistence type="predicted"/>
<dbReference type="KEGG" id="sari:H5J25_13115"/>
<dbReference type="EMBL" id="CP061035">
    <property type="protein sequence ID" value="QQV79050.1"/>
    <property type="molecule type" value="Genomic_DNA"/>
</dbReference>
<keyword evidence="1" id="KW-0732">Signal</keyword>
<dbReference type="Proteomes" id="UP000595894">
    <property type="component" value="Chromosome"/>
</dbReference>
<feature type="signal peptide" evidence="1">
    <location>
        <begin position="1"/>
        <end position="27"/>
    </location>
</feature>
<keyword evidence="3" id="KW-1185">Reference proteome</keyword>
<feature type="chain" id="PRO_5037984370" description="PepSY domain-containing protein" evidence="1">
    <location>
        <begin position="28"/>
        <end position="110"/>
    </location>
</feature>
<accession>A0A974NY18</accession>